<sequence length="156" mass="15233">MRQGLLIFASIALLLSGRSFAAEGTVTFNGTVLPSCLITIGTPGTLAADASYSQISSKNVGGIAGTASVVATAPTFSLSTTAPVAFTSAPAGGGDDVTFASTYSTNGVTSVTDVAGGVATQLGLGLTNVDVDLTATKASGAFPAGNYVADVTITCE</sequence>
<evidence type="ECO:0000313" key="2">
    <source>
        <dbReference type="EMBL" id="KFB09790.1"/>
    </source>
</evidence>
<dbReference type="PATRIC" id="fig|472175.3.peg.821"/>
<keyword evidence="3" id="KW-1185">Reference proteome</keyword>
<evidence type="ECO:0008006" key="4">
    <source>
        <dbReference type="Google" id="ProtNLM"/>
    </source>
</evidence>
<dbReference type="OrthoDB" id="8100388at2"/>
<dbReference type="eggNOG" id="ENOG50348JY">
    <property type="taxonomic scope" value="Bacteria"/>
</dbReference>
<feature type="chain" id="PRO_5001783006" description="Spore coat protein U domain-containing protein" evidence="1">
    <location>
        <begin position="22"/>
        <end position="156"/>
    </location>
</feature>
<dbReference type="RefSeq" id="WP_036479990.1">
    <property type="nucleotide sequence ID" value="NZ_JMQM01000001.1"/>
</dbReference>
<dbReference type="EMBL" id="JMQM01000001">
    <property type="protein sequence ID" value="KFB09790.1"/>
    <property type="molecule type" value="Genomic_DNA"/>
</dbReference>
<name>A0A084UA04_9HYPH</name>
<gene>
    <name evidence="2" type="ORF">EL18_00809</name>
</gene>
<dbReference type="Proteomes" id="UP000053675">
    <property type="component" value="Unassembled WGS sequence"/>
</dbReference>
<reference evidence="2 3" key="1">
    <citation type="submission" date="2014-05" db="EMBL/GenBank/DDBJ databases">
        <title>Draft Genome Sequence of Nitratireductor basaltis Strain UMTGB225, A Marine Bacterium Isolated from Green Barrel Tunicate.</title>
        <authorList>
            <person name="Gan H.Y."/>
        </authorList>
    </citation>
    <scope>NUCLEOTIDE SEQUENCE [LARGE SCALE GENOMIC DNA]</scope>
    <source>
        <strain evidence="2 3">UMTGB225</strain>
    </source>
</reference>
<dbReference type="STRING" id="472175.EL18_00809"/>
<protein>
    <recommendedName>
        <fullName evidence="4">Spore coat protein U domain-containing protein</fullName>
    </recommendedName>
</protein>
<comment type="caution">
    <text evidence="2">The sequence shown here is derived from an EMBL/GenBank/DDBJ whole genome shotgun (WGS) entry which is preliminary data.</text>
</comment>
<organism evidence="2 3">
    <name type="scientific">Nitratireductor basaltis</name>
    <dbReference type="NCBI Taxonomy" id="472175"/>
    <lineage>
        <taxon>Bacteria</taxon>
        <taxon>Pseudomonadati</taxon>
        <taxon>Pseudomonadota</taxon>
        <taxon>Alphaproteobacteria</taxon>
        <taxon>Hyphomicrobiales</taxon>
        <taxon>Phyllobacteriaceae</taxon>
        <taxon>Nitratireductor</taxon>
    </lineage>
</organism>
<evidence type="ECO:0000313" key="3">
    <source>
        <dbReference type="Proteomes" id="UP000053675"/>
    </source>
</evidence>
<accession>A0A084UA04</accession>
<feature type="signal peptide" evidence="1">
    <location>
        <begin position="1"/>
        <end position="21"/>
    </location>
</feature>
<evidence type="ECO:0000256" key="1">
    <source>
        <dbReference type="SAM" id="SignalP"/>
    </source>
</evidence>
<proteinExistence type="predicted"/>
<keyword evidence="1" id="KW-0732">Signal</keyword>
<dbReference type="AlphaFoldDB" id="A0A084UA04"/>